<feature type="transmembrane region" description="Helical" evidence="1">
    <location>
        <begin position="258"/>
        <end position="275"/>
    </location>
</feature>
<name>A0A538T3Q8_UNCEI</name>
<feature type="transmembrane region" description="Helical" evidence="1">
    <location>
        <begin position="182"/>
        <end position="204"/>
    </location>
</feature>
<dbReference type="EMBL" id="VBOW01000038">
    <property type="protein sequence ID" value="TMQ58271.1"/>
    <property type="molecule type" value="Genomic_DNA"/>
</dbReference>
<feature type="transmembrane region" description="Helical" evidence="1">
    <location>
        <begin position="59"/>
        <end position="80"/>
    </location>
</feature>
<dbReference type="Proteomes" id="UP000316852">
    <property type="component" value="Unassembled WGS sequence"/>
</dbReference>
<feature type="transmembrane region" description="Helical" evidence="1">
    <location>
        <begin position="7"/>
        <end position="26"/>
    </location>
</feature>
<feature type="transmembrane region" description="Helical" evidence="1">
    <location>
        <begin position="140"/>
        <end position="162"/>
    </location>
</feature>
<feature type="transmembrane region" description="Helical" evidence="1">
    <location>
        <begin position="32"/>
        <end position="52"/>
    </location>
</feature>
<keyword evidence="1" id="KW-0812">Transmembrane</keyword>
<evidence type="ECO:0008006" key="4">
    <source>
        <dbReference type="Google" id="ProtNLM"/>
    </source>
</evidence>
<feature type="transmembrane region" description="Helical" evidence="1">
    <location>
        <begin position="216"/>
        <end position="238"/>
    </location>
</feature>
<protein>
    <recommendedName>
        <fullName evidence="4">ABC transporter permease</fullName>
    </recommendedName>
</protein>
<proteinExistence type="predicted"/>
<gene>
    <name evidence="2" type="ORF">E6K76_08390</name>
</gene>
<keyword evidence="1" id="KW-1133">Transmembrane helix</keyword>
<keyword evidence="1" id="KW-0472">Membrane</keyword>
<reference evidence="2 3" key="1">
    <citation type="journal article" date="2019" name="Nat. Microbiol.">
        <title>Mediterranean grassland soil C-N compound turnover is dependent on rainfall and depth, and is mediated by genomically divergent microorganisms.</title>
        <authorList>
            <person name="Diamond S."/>
            <person name="Andeer P.F."/>
            <person name="Li Z."/>
            <person name="Crits-Christoph A."/>
            <person name="Burstein D."/>
            <person name="Anantharaman K."/>
            <person name="Lane K.R."/>
            <person name="Thomas B.C."/>
            <person name="Pan C."/>
            <person name="Northen T.R."/>
            <person name="Banfield J.F."/>
        </authorList>
    </citation>
    <scope>NUCLEOTIDE SEQUENCE [LARGE SCALE GENOMIC DNA]</scope>
    <source>
        <strain evidence="2">WS_6</strain>
    </source>
</reference>
<evidence type="ECO:0000313" key="3">
    <source>
        <dbReference type="Proteomes" id="UP000316852"/>
    </source>
</evidence>
<dbReference type="PANTHER" id="PTHR43370">
    <property type="entry name" value="SUGAR ABC TRANSPORTER INTEGRAL MEMBRANE PROTEIN-RELATED"/>
    <property type="match status" value="1"/>
</dbReference>
<comment type="caution">
    <text evidence="2">The sequence shown here is derived from an EMBL/GenBank/DDBJ whole genome shotgun (WGS) entry which is preliminary data.</text>
</comment>
<dbReference type="AlphaFoldDB" id="A0A538T3Q8"/>
<organism evidence="2 3">
    <name type="scientific">Eiseniibacteriota bacterium</name>
    <dbReference type="NCBI Taxonomy" id="2212470"/>
    <lineage>
        <taxon>Bacteria</taxon>
        <taxon>Candidatus Eiseniibacteriota</taxon>
    </lineage>
</organism>
<evidence type="ECO:0000256" key="1">
    <source>
        <dbReference type="SAM" id="Phobius"/>
    </source>
</evidence>
<accession>A0A538T3Q8</accession>
<feature type="transmembrane region" description="Helical" evidence="1">
    <location>
        <begin position="86"/>
        <end position="104"/>
    </location>
</feature>
<evidence type="ECO:0000313" key="2">
    <source>
        <dbReference type="EMBL" id="TMQ58271.1"/>
    </source>
</evidence>
<dbReference type="PANTHER" id="PTHR43370:SF1">
    <property type="entry name" value="GUANOSINE ABC TRANSPORTER PERMEASE PROTEIN NUPQ"/>
    <property type="match status" value="1"/>
</dbReference>
<sequence>MSWIPLVNFPLEWAALALLVAGAIYWERGALSGVGIEGCVLAAMLGLCLGYEWSGRYDIAAAAAAGGAAAFALVAGALLLSFRADPIVGSLCLSLVPACALGLLSRAGPLRLMTEAPPPGLIGGTPFAGTYAEDLIANPWLLASPLVLALAAFMLLKTPYGLRLRAYSETPALARRGPGRVVWVRLSGAALGALWAVPAAAILLRAHPASPPFGLGLIALACVLAGRWGFVPGILMAAGPALLRTLRPYAPAGAPGGIALDAAPFVLALVYVILFSRRALRASASPQSRLDPDVL</sequence>